<name>A0AAD7D8I6_MYCRO</name>
<keyword evidence="3" id="KW-1185">Reference proteome</keyword>
<accession>A0AAD7D8I6</accession>
<evidence type="ECO:0000313" key="3">
    <source>
        <dbReference type="Proteomes" id="UP001221757"/>
    </source>
</evidence>
<organism evidence="2 3">
    <name type="scientific">Mycena rosella</name>
    <name type="common">Pink bonnet</name>
    <name type="synonym">Agaricus rosellus</name>
    <dbReference type="NCBI Taxonomy" id="1033263"/>
    <lineage>
        <taxon>Eukaryota</taxon>
        <taxon>Fungi</taxon>
        <taxon>Dikarya</taxon>
        <taxon>Basidiomycota</taxon>
        <taxon>Agaricomycotina</taxon>
        <taxon>Agaricomycetes</taxon>
        <taxon>Agaricomycetidae</taxon>
        <taxon>Agaricales</taxon>
        <taxon>Marasmiineae</taxon>
        <taxon>Mycenaceae</taxon>
        <taxon>Mycena</taxon>
    </lineage>
</organism>
<proteinExistence type="predicted"/>
<evidence type="ECO:0000313" key="2">
    <source>
        <dbReference type="EMBL" id="KAJ7683879.1"/>
    </source>
</evidence>
<reference evidence="2" key="1">
    <citation type="submission" date="2023-03" db="EMBL/GenBank/DDBJ databases">
        <title>Massive genome expansion in bonnet fungi (Mycena s.s.) driven by repeated elements and novel gene families across ecological guilds.</title>
        <authorList>
            <consortium name="Lawrence Berkeley National Laboratory"/>
            <person name="Harder C.B."/>
            <person name="Miyauchi S."/>
            <person name="Viragh M."/>
            <person name="Kuo A."/>
            <person name="Thoen E."/>
            <person name="Andreopoulos B."/>
            <person name="Lu D."/>
            <person name="Skrede I."/>
            <person name="Drula E."/>
            <person name="Henrissat B."/>
            <person name="Morin E."/>
            <person name="Kohler A."/>
            <person name="Barry K."/>
            <person name="LaButti K."/>
            <person name="Morin E."/>
            <person name="Salamov A."/>
            <person name="Lipzen A."/>
            <person name="Mereny Z."/>
            <person name="Hegedus B."/>
            <person name="Baldrian P."/>
            <person name="Stursova M."/>
            <person name="Weitz H."/>
            <person name="Taylor A."/>
            <person name="Grigoriev I.V."/>
            <person name="Nagy L.G."/>
            <person name="Martin F."/>
            <person name="Kauserud H."/>
        </authorList>
    </citation>
    <scope>NUCLEOTIDE SEQUENCE</scope>
    <source>
        <strain evidence="2">CBHHK067</strain>
    </source>
</reference>
<dbReference type="AlphaFoldDB" id="A0AAD7D8I6"/>
<dbReference type="Proteomes" id="UP001221757">
    <property type="component" value="Unassembled WGS sequence"/>
</dbReference>
<gene>
    <name evidence="2" type="ORF">B0H17DRAFT_1137498</name>
</gene>
<protein>
    <submittedName>
        <fullName evidence="2">Uncharacterized protein</fullName>
    </submittedName>
</protein>
<sequence length="239" mass="26622">MAQARVERGTFRCPHGLNIPGEYSTDARRVLPGLPMLDFNLDKHTLASQKKEVKSRKKHATHGPWPSPESNGDLPHILMEGMHIWCGCTPSATRPCTHILRWGNLKSNPTADGPAPSRTGIFLTCKQIDERYGTDARQLLRSTVEKREATNFIWPNSESKGDLPRRYVHALCGTGARRVLPGLAINIVGQKGKDEPEKMVNLNHNMAQPRIERGTFRCLNALLANMLAPTLPPVKKGKR</sequence>
<dbReference type="EMBL" id="JARKIE010000104">
    <property type="protein sequence ID" value="KAJ7683879.1"/>
    <property type="molecule type" value="Genomic_DNA"/>
</dbReference>
<evidence type="ECO:0000256" key="1">
    <source>
        <dbReference type="SAM" id="MobiDB-lite"/>
    </source>
</evidence>
<feature type="region of interest" description="Disordered" evidence="1">
    <location>
        <begin position="49"/>
        <end position="71"/>
    </location>
</feature>
<comment type="caution">
    <text evidence="2">The sequence shown here is derived from an EMBL/GenBank/DDBJ whole genome shotgun (WGS) entry which is preliminary data.</text>
</comment>